<evidence type="ECO:0000313" key="2">
    <source>
        <dbReference type="Proteomes" id="UP000824890"/>
    </source>
</evidence>
<comment type="caution">
    <text evidence="1">The sequence shown here is derived from an EMBL/GenBank/DDBJ whole genome shotgun (WGS) entry which is preliminary data.</text>
</comment>
<dbReference type="Proteomes" id="UP000824890">
    <property type="component" value="Unassembled WGS sequence"/>
</dbReference>
<evidence type="ECO:0000313" key="1">
    <source>
        <dbReference type="EMBL" id="KAH0857916.1"/>
    </source>
</evidence>
<feature type="non-terminal residue" evidence="1">
    <location>
        <position position="188"/>
    </location>
</feature>
<protein>
    <submittedName>
        <fullName evidence="1">Uncharacterized protein</fullName>
    </submittedName>
</protein>
<sequence length="188" mass="21294">MLFPFYVLTVTQEAFWKLGKPAQAFCLSFSYLSNPELIFLTMELAKPHHFSMNNKDIHRFTDHQFTISFSHNSVLSAANCLRDMECQEEVDIPKAFVNPGGDFGIVPAQLVLINIEKSRRVQVRPRSFTRKGNSSQFNRSKLLTLSLRICLCLFSSILINQDDGRSPRRSASPNKVCVTDVAASFESL</sequence>
<proteinExistence type="predicted"/>
<keyword evidence="2" id="KW-1185">Reference proteome</keyword>
<gene>
    <name evidence="1" type="ORF">HID58_086177</name>
</gene>
<dbReference type="EMBL" id="JAGKQM010000019">
    <property type="protein sequence ID" value="KAH0857916.1"/>
    <property type="molecule type" value="Genomic_DNA"/>
</dbReference>
<name>A0ABQ7XPW7_BRANA</name>
<reference evidence="1 2" key="1">
    <citation type="submission" date="2021-05" db="EMBL/GenBank/DDBJ databases">
        <title>Genome Assembly of Synthetic Allotetraploid Brassica napus Reveals Homoeologous Exchanges between Subgenomes.</title>
        <authorList>
            <person name="Davis J.T."/>
        </authorList>
    </citation>
    <scope>NUCLEOTIDE SEQUENCE [LARGE SCALE GENOMIC DNA]</scope>
    <source>
        <strain evidence="2">cv. Da-Ae</strain>
        <tissue evidence="1">Seedling</tissue>
    </source>
</reference>
<accession>A0ABQ7XPW7</accession>
<organism evidence="1 2">
    <name type="scientific">Brassica napus</name>
    <name type="common">Rape</name>
    <dbReference type="NCBI Taxonomy" id="3708"/>
    <lineage>
        <taxon>Eukaryota</taxon>
        <taxon>Viridiplantae</taxon>
        <taxon>Streptophyta</taxon>
        <taxon>Embryophyta</taxon>
        <taxon>Tracheophyta</taxon>
        <taxon>Spermatophyta</taxon>
        <taxon>Magnoliopsida</taxon>
        <taxon>eudicotyledons</taxon>
        <taxon>Gunneridae</taxon>
        <taxon>Pentapetalae</taxon>
        <taxon>rosids</taxon>
        <taxon>malvids</taxon>
        <taxon>Brassicales</taxon>
        <taxon>Brassicaceae</taxon>
        <taxon>Brassiceae</taxon>
        <taxon>Brassica</taxon>
    </lineage>
</organism>